<dbReference type="CDD" id="cd06848">
    <property type="entry name" value="GCS_H"/>
    <property type="match status" value="1"/>
</dbReference>
<feature type="modified residue" description="N6-lipoyllysine" evidence="3 4">
    <location>
        <position position="69"/>
    </location>
</feature>
<comment type="cofactor">
    <cofactor evidence="3">
        <name>(R)-lipoate</name>
        <dbReference type="ChEBI" id="CHEBI:83088"/>
    </cofactor>
    <text evidence="3">Binds 1 lipoyl cofactor covalently.</text>
</comment>
<comment type="similarity">
    <text evidence="1 3">Belongs to the GcvH family.</text>
</comment>
<sequence length="134" mass="15074">MKELDELKLPDDVRYSTDHEWARLEGNHIRVGISDYAQDRLGDITFVELPEIGDILHQGEEFGTVESTKAASEMLTPVSGTVVAVNNLLEESPGSINQDPYGRGWIIEVKALDVSEYDDLMTKDDYRKMLEGTE</sequence>
<dbReference type="NCBIfam" id="TIGR00527">
    <property type="entry name" value="gcvH"/>
    <property type="match status" value="1"/>
</dbReference>
<dbReference type="GO" id="GO:0005960">
    <property type="term" value="C:glycine cleavage complex"/>
    <property type="evidence" value="ECO:0007669"/>
    <property type="project" value="InterPro"/>
</dbReference>
<keyword evidence="2 3" id="KW-0450">Lipoyl</keyword>
<evidence type="ECO:0000313" key="7">
    <source>
        <dbReference type="Proteomes" id="UP000265882"/>
    </source>
</evidence>
<dbReference type="PROSITE" id="PS00189">
    <property type="entry name" value="LIPOYL"/>
    <property type="match status" value="1"/>
</dbReference>
<feature type="domain" description="Lipoyl-binding" evidence="5">
    <location>
        <begin position="28"/>
        <end position="110"/>
    </location>
</feature>
<dbReference type="Pfam" id="PF01597">
    <property type="entry name" value="GCV_H"/>
    <property type="match status" value="1"/>
</dbReference>
<dbReference type="Proteomes" id="UP000265882">
    <property type="component" value="Unassembled WGS sequence"/>
</dbReference>
<evidence type="ECO:0000256" key="4">
    <source>
        <dbReference type="PIRSR" id="PIRSR617453-50"/>
    </source>
</evidence>
<comment type="function">
    <text evidence="3">The glycine cleavage system catalyzes the degradation of glycine. The H protein shuttles the methylamine group of glycine from the P protein to the T protein.</text>
</comment>
<reference evidence="6 7" key="1">
    <citation type="journal article" date="2017" name="ISME J.">
        <title>Energy and carbon metabolisms in a deep terrestrial subsurface fluid microbial community.</title>
        <authorList>
            <person name="Momper L."/>
            <person name="Jungbluth S.P."/>
            <person name="Lee M.D."/>
            <person name="Amend J.P."/>
        </authorList>
    </citation>
    <scope>NUCLEOTIDE SEQUENCE [LARGE SCALE GENOMIC DNA]</scope>
    <source>
        <strain evidence="6">SURF_5</strain>
    </source>
</reference>
<dbReference type="InterPro" id="IPR017453">
    <property type="entry name" value="GCV_H_sub"/>
</dbReference>
<dbReference type="PANTHER" id="PTHR11715:SF3">
    <property type="entry name" value="GLYCINE CLEAVAGE SYSTEM H PROTEIN-RELATED"/>
    <property type="match status" value="1"/>
</dbReference>
<dbReference type="GO" id="GO:0019464">
    <property type="term" value="P:glycine decarboxylation via glycine cleavage system"/>
    <property type="evidence" value="ECO:0007669"/>
    <property type="project" value="UniProtKB-UniRule"/>
</dbReference>
<dbReference type="InterPro" id="IPR033753">
    <property type="entry name" value="GCV_H/Fam206"/>
</dbReference>
<dbReference type="AlphaFoldDB" id="A0A3A4NUL8"/>
<dbReference type="InterPro" id="IPR002930">
    <property type="entry name" value="GCV_H"/>
</dbReference>
<comment type="subunit">
    <text evidence="3">The glycine cleavage system is composed of four proteins: P, T, L and H.</text>
</comment>
<dbReference type="HAMAP" id="MF_00272">
    <property type="entry name" value="GcvH"/>
    <property type="match status" value="1"/>
</dbReference>
<protein>
    <recommendedName>
        <fullName evidence="3">Glycine cleavage system H protein</fullName>
    </recommendedName>
</protein>
<dbReference type="InterPro" id="IPR000089">
    <property type="entry name" value="Biotin_lipoyl"/>
</dbReference>
<evidence type="ECO:0000313" key="6">
    <source>
        <dbReference type="EMBL" id="RJP22539.1"/>
    </source>
</evidence>
<dbReference type="GO" id="GO:0009249">
    <property type="term" value="P:protein lipoylation"/>
    <property type="evidence" value="ECO:0007669"/>
    <property type="project" value="TreeGrafter"/>
</dbReference>
<dbReference type="Gene3D" id="2.40.50.100">
    <property type="match status" value="1"/>
</dbReference>
<dbReference type="SUPFAM" id="SSF51230">
    <property type="entry name" value="Single hybrid motif"/>
    <property type="match status" value="1"/>
</dbReference>
<dbReference type="NCBIfam" id="NF002270">
    <property type="entry name" value="PRK01202.1"/>
    <property type="match status" value="1"/>
</dbReference>
<organism evidence="6 7">
    <name type="scientific">Abyssobacteria bacterium (strain SURF_5)</name>
    <dbReference type="NCBI Taxonomy" id="2093360"/>
    <lineage>
        <taxon>Bacteria</taxon>
        <taxon>Pseudomonadati</taxon>
        <taxon>Candidatus Hydrogenedentota</taxon>
        <taxon>Candidatus Abyssobacteria</taxon>
    </lineage>
</organism>
<accession>A0A3A4NUL8</accession>
<proteinExistence type="inferred from homology"/>
<comment type="caution">
    <text evidence="6">The sequence shown here is derived from an EMBL/GenBank/DDBJ whole genome shotgun (WGS) entry which is preliminary data.</text>
</comment>
<dbReference type="GO" id="GO:0005829">
    <property type="term" value="C:cytosol"/>
    <property type="evidence" value="ECO:0007669"/>
    <property type="project" value="TreeGrafter"/>
</dbReference>
<dbReference type="PROSITE" id="PS50968">
    <property type="entry name" value="BIOTINYL_LIPOYL"/>
    <property type="match status" value="1"/>
</dbReference>
<evidence type="ECO:0000256" key="3">
    <source>
        <dbReference type="HAMAP-Rule" id="MF_00272"/>
    </source>
</evidence>
<evidence type="ECO:0000256" key="2">
    <source>
        <dbReference type="ARBA" id="ARBA00022823"/>
    </source>
</evidence>
<dbReference type="EMBL" id="QZKU01000056">
    <property type="protein sequence ID" value="RJP22539.1"/>
    <property type="molecule type" value="Genomic_DNA"/>
</dbReference>
<name>A0A3A4NUL8_ABYX5</name>
<dbReference type="InterPro" id="IPR003016">
    <property type="entry name" value="2-oxoA_DH_lipoyl-BS"/>
</dbReference>
<evidence type="ECO:0000256" key="1">
    <source>
        <dbReference type="ARBA" id="ARBA00009249"/>
    </source>
</evidence>
<dbReference type="InterPro" id="IPR011053">
    <property type="entry name" value="Single_hybrid_motif"/>
</dbReference>
<dbReference type="PANTHER" id="PTHR11715">
    <property type="entry name" value="GLYCINE CLEAVAGE SYSTEM H PROTEIN"/>
    <property type="match status" value="1"/>
</dbReference>
<gene>
    <name evidence="3 6" type="primary">gcvH</name>
    <name evidence="6" type="ORF">C4520_07995</name>
</gene>
<evidence type="ECO:0000259" key="5">
    <source>
        <dbReference type="PROSITE" id="PS50968"/>
    </source>
</evidence>